<accession>A0AAU7DCF0</accession>
<protein>
    <recommendedName>
        <fullName evidence="2">Helix-turn-helix domain-containing protein</fullName>
    </recommendedName>
</protein>
<dbReference type="AlphaFoldDB" id="A0AAU7DCF0"/>
<reference evidence="1" key="1">
    <citation type="submission" date="2023-03" db="EMBL/GenBank/DDBJ databases">
        <title>Edaphobacter sp.</title>
        <authorList>
            <person name="Huber K.J."/>
            <person name="Papendorf J."/>
            <person name="Pilke C."/>
            <person name="Bunk B."/>
            <person name="Sproeer C."/>
            <person name="Pester M."/>
        </authorList>
    </citation>
    <scope>NUCLEOTIDE SEQUENCE</scope>
    <source>
        <strain evidence="1">DSM 109920</strain>
    </source>
</reference>
<gene>
    <name evidence="1" type="ORF">P8936_06505</name>
</gene>
<sequence length="149" mass="16858">MIIDVVVPARTPQMDYLHHPECDASTVADMIRAGKSASEIARALGVSRFKVGKVIEFLDMIPNPLRLDYLNHPRCSTETAMQLRNAGHTFEEIGEHLGVSHELVRKVLRTYSKAKNIPIPPAKEHRWQRKSFRAQAATERIAEHSVQPQ</sequence>
<name>A0AAU7DCF0_9BACT</name>
<proteinExistence type="predicted"/>
<dbReference type="Gene3D" id="1.10.10.60">
    <property type="entry name" value="Homeodomain-like"/>
    <property type="match status" value="1"/>
</dbReference>
<evidence type="ECO:0000313" key="1">
    <source>
        <dbReference type="EMBL" id="XBH14803.1"/>
    </source>
</evidence>
<dbReference type="EMBL" id="CP121195">
    <property type="protein sequence ID" value="XBH14803.1"/>
    <property type="molecule type" value="Genomic_DNA"/>
</dbReference>
<evidence type="ECO:0008006" key="2">
    <source>
        <dbReference type="Google" id="ProtNLM"/>
    </source>
</evidence>
<dbReference type="RefSeq" id="WP_348270076.1">
    <property type="nucleotide sequence ID" value="NZ_CP121195.1"/>
</dbReference>
<organism evidence="1">
    <name type="scientific">Edaphobacter paludis</name>
    <dbReference type="NCBI Taxonomy" id="3035702"/>
    <lineage>
        <taxon>Bacteria</taxon>
        <taxon>Pseudomonadati</taxon>
        <taxon>Acidobacteriota</taxon>
        <taxon>Terriglobia</taxon>
        <taxon>Terriglobales</taxon>
        <taxon>Acidobacteriaceae</taxon>
        <taxon>Edaphobacter</taxon>
    </lineage>
</organism>